<protein>
    <submittedName>
        <fullName evidence="1">Phorbol-ester/DAG-type domain-containing protein</fullName>
    </submittedName>
</protein>
<dbReference type="WBParaSite" id="MCU_013991-RA">
    <property type="protein sequence ID" value="MCU_013991-RA"/>
    <property type="gene ID" value="MCU_013991"/>
</dbReference>
<proteinExistence type="predicted"/>
<sequence length="66" mass="7534">MLINYSTHPTHLLTQSSTLTQSALQPLNHIRNYPPTSCIQTRVCAVCHHFLTLVDIRHCFQSFLLA</sequence>
<organism evidence="1">
    <name type="scientific">Mesocestoides corti</name>
    <name type="common">Flatworm</name>
    <dbReference type="NCBI Taxonomy" id="53468"/>
    <lineage>
        <taxon>Eukaryota</taxon>
        <taxon>Metazoa</taxon>
        <taxon>Spiralia</taxon>
        <taxon>Lophotrochozoa</taxon>
        <taxon>Platyhelminthes</taxon>
        <taxon>Cestoda</taxon>
        <taxon>Eucestoda</taxon>
        <taxon>Cyclophyllidea</taxon>
        <taxon>Mesocestoididae</taxon>
        <taxon>Mesocestoides</taxon>
    </lineage>
</organism>
<evidence type="ECO:0000313" key="1">
    <source>
        <dbReference type="WBParaSite" id="MCU_013991-RA"/>
    </source>
</evidence>
<accession>A0A5K3G078</accession>
<reference evidence="1" key="1">
    <citation type="submission" date="2019-11" db="UniProtKB">
        <authorList>
            <consortium name="WormBaseParasite"/>
        </authorList>
    </citation>
    <scope>IDENTIFICATION</scope>
</reference>
<name>A0A5K3G078_MESCO</name>
<dbReference type="AlphaFoldDB" id="A0A5K3G078"/>